<evidence type="ECO:0000256" key="1">
    <source>
        <dbReference type="SAM" id="MobiDB-lite"/>
    </source>
</evidence>
<sequence length="92" mass="10734">MTSVPRDRGSQDYVPPPDLLPAFPLARRARPKTRLPWGGLRARWKDSDRIYEWDYRHGAVEVYDRRGRHLGQFDPATGLRQKPADPLREVEP</sequence>
<reference evidence="3 4" key="1">
    <citation type="submission" date="2023-08" db="EMBL/GenBank/DDBJ databases">
        <title>The draft genome sequence of Paracraurococcus sp. LOR1-02.</title>
        <authorList>
            <person name="Kingkaew E."/>
            <person name="Tanasupawat S."/>
        </authorList>
    </citation>
    <scope>NUCLEOTIDE SEQUENCE [LARGE SCALE GENOMIC DNA]</scope>
    <source>
        <strain evidence="3 4">LOR1-02</strain>
    </source>
</reference>
<dbReference type="RefSeq" id="WP_305101978.1">
    <property type="nucleotide sequence ID" value="NZ_JAUTWS010000002.1"/>
</dbReference>
<dbReference type="InterPro" id="IPR036725">
    <property type="entry name" value="ColE3_ribonuclease_sf"/>
</dbReference>
<gene>
    <name evidence="3" type="ORF">Q7A36_02030</name>
</gene>
<organism evidence="3 4">
    <name type="scientific">Paracraurococcus lichenis</name>
    <dbReference type="NCBI Taxonomy" id="3064888"/>
    <lineage>
        <taxon>Bacteria</taxon>
        <taxon>Pseudomonadati</taxon>
        <taxon>Pseudomonadota</taxon>
        <taxon>Alphaproteobacteria</taxon>
        <taxon>Acetobacterales</taxon>
        <taxon>Roseomonadaceae</taxon>
        <taxon>Paracraurococcus</taxon>
    </lineage>
</organism>
<protein>
    <submittedName>
        <fullName evidence="3">Colicin E3/pyocin S6 family cytotoxin</fullName>
    </submittedName>
</protein>
<feature type="compositionally biased region" description="Basic and acidic residues" evidence="1">
    <location>
        <begin position="82"/>
        <end position="92"/>
    </location>
</feature>
<proteinExistence type="predicted"/>
<evidence type="ECO:0000313" key="4">
    <source>
        <dbReference type="Proteomes" id="UP001243009"/>
    </source>
</evidence>
<dbReference type="Gene3D" id="3.10.380.10">
    <property type="entry name" value="Colicin E3-like ribonuclease domain"/>
    <property type="match status" value="1"/>
</dbReference>
<name>A0ABT9DTA1_9PROT</name>
<dbReference type="Proteomes" id="UP001243009">
    <property type="component" value="Unassembled WGS sequence"/>
</dbReference>
<evidence type="ECO:0000313" key="3">
    <source>
        <dbReference type="EMBL" id="MDO9707103.1"/>
    </source>
</evidence>
<dbReference type="SUPFAM" id="SSF63840">
    <property type="entry name" value="Ribonuclease domain of colicin E3"/>
    <property type="match status" value="1"/>
</dbReference>
<comment type="caution">
    <text evidence="3">The sequence shown here is derived from an EMBL/GenBank/DDBJ whole genome shotgun (WGS) entry which is preliminary data.</text>
</comment>
<evidence type="ECO:0000259" key="2">
    <source>
        <dbReference type="Pfam" id="PF09000"/>
    </source>
</evidence>
<dbReference type="EMBL" id="JAUTWS010000002">
    <property type="protein sequence ID" value="MDO9707103.1"/>
    <property type="molecule type" value="Genomic_DNA"/>
</dbReference>
<feature type="domain" description="Colicin E3-like ribonuclease" evidence="2">
    <location>
        <begin position="14"/>
        <end position="91"/>
    </location>
</feature>
<dbReference type="Pfam" id="PF09000">
    <property type="entry name" value="Cytotoxic"/>
    <property type="match status" value="1"/>
</dbReference>
<dbReference type="InterPro" id="IPR009105">
    <property type="entry name" value="Colicin_E3_ribonuclease"/>
</dbReference>
<accession>A0ABT9DTA1</accession>
<keyword evidence="4" id="KW-1185">Reference proteome</keyword>
<feature type="region of interest" description="Disordered" evidence="1">
    <location>
        <begin position="70"/>
        <end position="92"/>
    </location>
</feature>